<evidence type="ECO:0008006" key="5">
    <source>
        <dbReference type="Google" id="ProtNLM"/>
    </source>
</evidence>
<evidence type="ECO:0000313" key="3">
    <source>
        <dbReference type="EMBL" id="GGI74886.1"/>
    </source>
</evidence>
<dbReference type="Pfam" id="PF12079">
    <property type="entry name" value="DUF3558"/>
    <property type="match status" value="1"/>
</dbReference>
<feature type="signal peptide" evidence="2">
    <location>
        <begin position="1"/>
        <end position="22"/>
    </location>
</feature>
<feature type="region of interest" description="Disordered" evidence="1">
    <location>
        <begin position="23"/>
        <end position="46"/>
    </location>
</feature>
<organism evidence="3 4">
    <name type="scientific">Saccharopolyspora thermophila</name>
    <dbReference type="NCBI Taxonomy" id="89367"/>
    <lineage>
        <taxon>Bacteria</taxon>
        <taxon>Bacillati</taxon>
        <taxon>Actinomycetota</taxon>
        <taxon>Actinomycetes</taxon>
        <taxon>Pseudonocardiales</taxon>
        <taxon>Pseudonocardiaceae</taxon>
        <taxon>Saccharopolyspora</taxon>
    </lineage>
</organism>
<proteinExistence type="predicted"/>
<comment type="caution">
    <text evidence="3">The sequence shown here is derived from an EMBL/GenBank/DDBJ whole genome shotgun (WGS) entry which is preliminary data.</text>
</comment>
<sequence length="191" mass="19955">MRNRSVGLATGIAMAVSLTACSGSGADTEPTTQPTQAHASPEINNPKDASRAELCQLLPADAAQSLGLNATGEKEDTPKIDPNISDACWWRASDGSGAGVALSVINGSITEYQRNKTLFTDYQELDIAGHPAVRGNRGTPLEDGYCDLYLATSDHQILHAHSNINADGKTDPCGLAQKALEASIPTLPAAK</sequence>
<dbReference type="PROSITE" id="PS51257">
    <property type="entry name" value="PROKAR_LIPOPROTEIN"/>
    <property type="match status" value="1"/>
</dbReference>
<feature type="compositionally biased region" description="Polar residues" evidence="1">
    <location>
        <begin position="29"/>
        <end position="38"/>
    </location>
</feature>
<feature type="chain" id="PRO_5039159482" description="DUF3558 domain-containing protein" evidence="2">
    <location>
        <begin position="23"/>
        <end position="191"/>
    </location>
</feature>
<keyword evidence="2" id="KW-0732">Signal</keyword>
<dbReference type="InterPro" id="IPR024520">
    <property type="entry name" value="DUF3558"/>
</dbReference>
<dbReference type="Proteomes" id="UP000597989">
    <property type="component" value="Unassembled WGS sequence"/>
</dbReference>
<dbReference type="AlphaFoldDB" id="A0A917N7H8"/>
<accession>A0A917N7H8</accession>
<reference evidence="3 4" key="1">
    <citation type="journal article" date="2014" name="Int. J. Syst. Evol. Microbiol.">
        <title>Complete genome sequence of Corynebacterium casei LMG S-19264T (=DSM 44701T), isolated from a smear-ripened cheese.</title>
        <authorList>
            <consortium name="US DOE Joint Genome Institute (JGI-PGF)"/>
            <person name="Walter F."/>
            <person name="Albersmeier A."/>
            <person name="Kalinowski J."/>
            <person name="Ruckert C."/>
        </authorList>
    </citation>
    <scope>NUCLEOTIDE SEQUENCE [LARGE SCALE GENOMIC DNA]</scope>
    <source>
        <strain evidence="3 4">CGMCC 4.7206</strain>
    </source>
</reference>
<gene>
    <name evidence="3" type="ORF">GCM10011581_09840</name>
</gene>
<dbReference type="EMBL" id="BMMT01000002">
    <property type="protein sequence ID" value="GGI74886.1"/>
    <property type="molecule type" value="Genomic_DNA"/>
</dbReference>
<evidence type="ECO:0000256" key="1">
    <source>
        <dbReference type="SAM" id="MobiDB-lite"/>
    </source>
</evidence>
<evidence type="ECO:0000313" key="4">
    <source>
        <dbReference type="Proteomes" id="UP000597989"/>
    </source>
</evidence>
<protein>
    <recommendedName>
        <fullName evidence="5">DUF3558 domain-containing protein</fullName>
    </recommendedName>
</protein>
<evidence type="ECO:0000256" key="2">
    <source>
        <dbReference type="SAM" id="SignalP"/>
    </source>
</evidence>
<name>A0A917N7H8_9PSEU</name>